<reference evidence="1 2" key="1">
    <citation type="journal article" date="2011" name="Cell">
        <title>The monarch butterfly genome yields insights into long-distance migration.</title>
        <authorList>
            <person name="Zhan S."/>
            <person name="Merlin C."/>
            <person name="Boore J.L."/>
            <person name="Reppert S.M."/>
        </authorList>
    </citation>
    <scope>NUCLEOTIDE SEQUENCE [LARGE SCALE GENOMIC DNA]</scope>
    <source>
        <strain evidence="1">F-2</strain>
    </source>
</reference>
<protein>
    <submittedName>
        <fullName evidence="1">Uncharacterized protein</fullName>
    </submittedName>
</protein>
<name>A0A212FH03_DANPL</name>
<dbReference type="KEGG" id="dpl:KGM_207513"/>
<dbReference type="EMBL" id="AGBW02008579">
    <property type="protein sequence ID" value="OWR53009.1"/>
    <property type="molecule type" value="Genomic_DNA"/>
</dbReference>
<proteinExistence type="predicted"/>
<comment type="caution">
    <text evidence="1">The sequence shown here is derived from an EMBL/GenBank/DDBJ whole genome shotgun (WGS) entry which is preliminary data.</text>
</comment>
<organism evidence="1 2">
    <name type="scientific">Danaus plexippus plexippus</name>
    <dbReference type="NCBI Taxonomy" id="278856"/>
    <lineage>
        <taxon>Eukaryota</taxon>
        <taxon>Metazoa</taxon>
        <taxon>Ecdysozoa</taxon>
        <taxon>Arthropoda</taxon>
        <taxon>Hexapoda</taxon>
        <taxon>Insecta</taxon>
        <taxon>Pterygota</taxon>
        <taxon>Neoptera</taxon>
        <taxon>Endopterygota</taxon>
        <taxon>Lepidoptera</taxon>
        <taxon>Glossata</taxon>
        <taxon>Ditrysia</taxon>
        <taxon>Papilionoidea</taxon>
        <taxon>Nymphalidae</taxon>
        <taxon>Danainae</taxon>
        <taxon>Danaini</taxon>
        <taxon>Danaina</taxon>
        <taxon>Danaus</taxon>
        <taxon>Danaus</taxon>
    </lineage>
</organism>
<dbReference type="Proteomes" id="UP000007151">
    <property type="component" value="Unassembled WGS sequence"/>
</dbReference>
<evidence type="ECO:0000313" key="2">
    <source>
        <dbReference type="Proteomes" id="UP000007151"/>
    </source>
</evidence>
<accession>A0A212FH03</accession>
<dbReference type="InParanoid" id="A0A212FH03"/>
<keyword evidence="2" id="KW-1185">Reference proteome</keyword>
<sequence length="58" mass="6181">MIIPMISNEGKSGLGAASEPVKVISKSLGPATLRLATRTKMLQPPAKAFQPEDEEESE</sequence>
<gene>
    <name evidence="1" type="ORF">KGM_207513</name>
</gene>
<dbReference type="AlphaFoldDB" id="A0A212FH03"/>
<evidence type="ECO:0000313" key="1">
    <source>
        <dbReference type="EMBL" id="OWR53009.1"/>
    </source>
</evidence>